<dbReference type="EMBL" id="FUXE01000016">
    <property type="protein sequence ID" value="SJZ89762.1"/>
    <property type="molecule type" value="Genomic_DNA"/>
</dbReference>
<reference evidence="3" key="1">
    <citation type="submission" date="2017-02" db="EMBL/GenBank/DDBJ databases">
        <authorList>
            <person name="Varghese N."/>
            <person name="Submissions S."/>
        </authorList>
    </citation>
    <scope>NUCLEOTIDE SEQUENCE [LARGE SCALE GENOMIC DNA]</scope>
    <source>
        <strain evidence="3">ATCC 51356</strain>
    </source>
</reference>
<evidence type="ECO:0000313" key="3">
    <source>
        <dbReference type="Proteomes" id="UP000190121"/>
    </source>
</evidence>
<dbReference type="AlphaFoldDB" id="A0A1T4PE25"/>
<dbReference type="InterPro" id="IPR005184">
    <property type="entry name" value="DUF306_Meta_HslJ"/>
</dbReference>
<dbReference type="InterPro" id="IPR038670">
    <property type="entry name" value="HslJ-like_sf"/>
</dbReference>
<name>A0A1T4PE25_9PORP</name>
<evidence type="ECO:0000259" key="1">
    <source>
        <dbReference type="Pfam" id="PF03724"/>
    </source>
</evidence>
<sequence length="151" mass="16679">MKQNKKLLSALLVVSTLLASVATITLLTSCSCKMIHKGVALDKIVGNWHITHINGETVNSEEPVTLNFDAKEMRLNGKAICNIYGAAFTIKNSGEIKVEDVFSTLVGCPGNAFETQYYSLLESVTYINVKGQEAFLYQNKKDKKPVITLHR</sequence>
<dbReference type="Pfam" id="PF03724">
    <property type="entry name" value="META"/>
    <property type="match status" value="1"/>
</dbReference>
<dbReference type="Proteomes" id="UP000190121">
    <property type="component" value="Unassembled WGS sequence"/>
</dbReference>
<dbReference type="PANTHER" id="PTHR35535">
    <property type="entry name" value="HEAT SHOCK PROTEIN HSLJ"/>
    <property type="match status" value="1"/>
</dbReference>
<evidence type="ECO:0000313" key="2">
    <source>
        <dbReference type="EMBL" id="SJZ89762.1"/>
    </source>
</evidence>
<proteinExistence type="predicted"/>
<dbReference type="OrthoDB" id="880459at2"/>
<keyword evidence="2" id="KW-0346">Stress response</keyword>
<gene>
    <name evidence="2" type="ORF">SAMN02745171_01421</name>
</gene>
<dbReference type="PROSITE" id="PS51257">
    <property type="entry name" value="PROKAR_LIPOPROTEIN"/>
    <property type="match status" value="1"/>
</dbReference>
<dbReference type="STRING" id="29524.SAMN02745171_01421"/>
<dbReference type="RefSeq" id="WP_078737325.1">
    <property type="nucleotide sequence ID" value="NZ_FUXE01000016.1"/>
</dbReference>
<dbReference type="InterPro" id="IPR053147">
    <property type="entry name" value="Hsp_HslJ-like"/>
</dbReference>
<dbReference type="Gene3D" id="2.40.128.270">
    <property type="match status" value="1"/>
</dbReference>
<feature type="domain" description="DUF306" evidence="1">
    <location>
        <begin position="46"/>
        <end position="141"/>
    </location>
</feature>
<keyword evidence="3" id="KW-1185">Reference proteome</keyword>
<protein>
    <submittedName>
        <fullName evidence="2">Heat shock protein HslJ</fullName>
    </submittedName>
</protein>
<organism evidence="2 3">
    <name type="scientific">Porphyromonas circumdentaria</name>
    <dbReference type="NCBI Taxonomy" id="29524"/>
    <lineage>
        <taxon>Bacteria</taxon>
        <taxon>Pseudomonadati</taxon>
        <taxon>Bacteroidota</taxon>
        <taxon>Bacteroidia</taxon>
        <taxon>Bacteroidales</taxon>
        <taxon>Porphyromonadaceae</taxon>
        <taxon>Porphyromonas</taxon>
    </lineage>
</organism>
<accession>A0A1T4PE25</accession>
<dbReference type="PANTHER" id="PTHR35535:SF2">
    <property type="entry name" value="DUF306 DOMAIN-CONTAINING PROTEIN"/>
    <property type="match status" value="1"/>
</dbReference>